<dbReference type="Pfam" id="PF08501">
    <property type="entry name" value="Shikimate_dh_N"/>
    <property type="match status" value="1"/>
</dbReference>
<dbReference type="InterPro" id="IPR041121">
    <property type="entry name" value="SDH_C"/>
</dbReference>
<dbReference type="SUPFAM" id="SSF53223">
    <property type="entry name" value="Aminoacid dehydrogenase-like, N-terminal domain"/>
    <property type="match status" value="1"/>
</dbReference>
<dbReference type="SUPFAM" id="SSF51735">
    <property type="entry name" value="NAD(P)-binding Rossmann-fold domains"/>
    <property type="match status" value="1"/>
</dbReference>
<evidence type="ECO:0000256" key="4">
    <source>
        <dbReference type="ARBA" id="ARBA00022857"/>
    </source>
</evidence>
<evidence type="ECO:0000256" key="7">
    <source>
        <dbReference type="ARBA" id="ARBA00049442"/>
    </source>
</evidence>
<evidence type="ECO:0000256" key="2">
    <source>
        <dbReference type="ARBA" id="ARBA00012962"/>
    </source>
</evidence>
<evidence type="ECO:0000256" key="3">
    <source>
        <dbReference type="ARBA" id="ARBA00022605"/>
    </source>
</evidence>
<evidence type="ECO:0000256" key="5">
    <source>
        <dbReference type="ARBA" id="ARBA00023002"/>
    </source>
</evidence>
<feature type="binding site" evidence="8">
    <location>
        <begin position="144"/>
        <end position="149"/>
    </location>
    <ligand>
        <name>NADP(+)</name>
        <dbReference type="ChEBI" id="CHEBI:58349"/>
    </ligand>
</feature>
<dbReference type="Gene3D" id="3.40.50.720">
    <property type="entry name" value="NAD(P)-binding Rossmann-like Domain"/>
    <property type="match status" value="1"/>
</dbReference>
<dbReference type="EC" id="1.1.1.25" evidence="2 8"/>
<feature type="binding site" evidence="8">
    <location>
        <position position="82"/>
    </location>
    <ligand>
        <name>shikimate</name>
        <dbReference type="ChEBI" id="CHEBI:36208"/>
    </ligand>
</feature>
<evidence type="ECO:0000259" key="10">
    <source>
        <dbReference type="Pfam" id="PF08501"/>
    </source>
</evidence>
<comment type="pathway">
    <text evidence="1 8">Metabolic intermediate biosynthesis; chorismate biosynthesis; chorismate from D-erythrose 4-phosphate and phosphoenolpyruvate: step 4/7.</text>
</comment>
<dbReference type="NCBIfam" id="TIGR00507">
    <property type="entry name" value="aroE"/>
    <property type="match status" value="1"/>
</dbReference>
<dbReference type="GO" id="GO:0008652">
    <property type="term" value="P:amino acid biosynthetic process"/>
    <property type="evidence" value="ECO:0007669"/>
    <property type="project" value="UniProtKB-KW"/>
</dbReference>
<comment type="function">
    <text evidence="8">Involved in the biosynthesis of the chorismate, which leads to the biosynthesis of aromatic amino acids. Catalyzes the reversible NADPH linked reduction of 3-dehydroshikimate (DHSA) to yield shikimate (SA).</text>
</comment>
<evidence type="ECO:0000259" key="9">
    <source>
        <dbReference type="Pfam" id="PF01488"/>
    </source>
</evidence>
<dbReference type="GO" id="GO:0009073">
    <property type="term" value="P:aromatic amino acid family biosynthetic process"/>
    <property type="evidence" value="ECO:0007669"/>
    <property type="project" value="UniProtKB-KW"/>
</dbReference>
<feature type="binding site" evidence="8">
    <location>
        <position position="204"/>
    </location>
    <ligand>
        <name>shikimate</name>
        <dbReference type="ChEBI" id="CHEBI:36208"/>
    </ligand>
</feature>
<feature type="binding site" evidence="8">
    <location>
        <position position="225"/>
    </location>
    <ligand>
        <name>NADP(+)</name>
        <dbReference type="ChEBI" id="CHEBI:58349"/>
    </ligand>
</feature>
<evidence type="ECO:0000256" key="1">
    <source>
        <dbReference type="ARBA" id="ARBA00004871"/>
    </source>
</evidence>
<feature type="binding site" evidence="8">
    <location>
        <begin position="120"/>
        <end position="124"/>
    </location>
    <ligand>
        <name>NADP(+)</name>
        <dbReference type="ChEBI" id="CHEBI:58349"/>
    </ligand>
</feature>
<comment type="caution">
    <text evidence="8">Lacks conserved residue(s) required for the propagation of feature annotation.</text>
</comment>
<dbReference type="InterPro" id="IPR006151">
    <property type="entry name" value="Shikm_DH/Glu-tRNA_Rdtase"/>
</dbReference>
<feature type="domain" description="SDH C-terminal" evidence="11">
    <location>
        <begin position="225"/>
        <end position="255"/>
    </location>
</feature>
<evidence type="ECO:0000259" key="11">
    <source>
        <dbReference type="Pfam" id="PF18317"/>
    </source>
</evidence>
<feature type="binding site" evidence="8">
    <location>
        <position position="202"/>
    </location>
    <ligand>
        <name>NADP(+)</name>
        <dbReference type="ChEBI" id="CHEBI:58349"/>
    </ligand>
</feature>
<accession>A0A6G2CHX8</accession>
<evidence type="ECO:0000256" key="8">
    <source>
        <dbReference type="HAMAP-Rule" id="MF_00222"/>
    </source>
</evidence>
<dbReference type="Pfam" id="PF01488">
    <property type="entry name" value="Shikimate_DH"/>
    <property type="match status" value="1"/>
</dbReference>
<dbReference type="InterPro" id="IPR036291">
    <property type="entry name" value="NAD(P)-bd_dom_sf"/>
</dbReference>
<feature type="domain" description="Shikimate dehydrogenase substrate binding N-terminal" evidence="10">
    <location>
        <begin position="6"/>
        <end position="84"/>
    </location>
</feature>
<evidence type="ECO:0000256" key="6">
    <source>
        <dbReference type="ARBA" id="ARBA00023141"/>
    </source>
</evidence>
<dbReference type="GO" id="GO:0009423">
    <property type="term" value="P:chorismate biosynthetic process"/>
    <property type="evidence" value="ECO:0007669"/>
    <property type="project" value="UniProtKB-UniRule"/>
</dbReference>
<dbReference type="GO" id="GO:0005829">
    <property type="term" value="C:cytosol"/>
    <property type="evidence" value="ECO:0007669"/>
    <property type="project" value="TreeGrafter"/>
</dbReference>
<gene>
    <name evidence="8 12" type="primary">aroE</name>
    <name evidence="12" type="ORF">GMA64_10035</name>
</gene>
<dbReference type="RefSeq" id="WP_129821641.1">
    <property type="nucleotide sequence ID" value="NZ_RCYV01000017.1"/>
</dbReference>
<comment type="catalytic activity">
    <reaction evidence="7 8">
        <text>shikimate + NADP(+) = 3-dehydroshikimate + NADPH + H(+)</text>
        <dbReference type="Rhea" id="RHEA:17737"/>
        <dbReference type="ChEBI" id="CHEBI:15378"/>
        <dbReference type="ChEBI" id="CHEBI:16630"/>
        <dbReference type="ChEBI" id="CHEBI:36208"/>
        <dbReference type="ChEBI" id="CHEBI:57783"/>
        <dbReference type="ChEBI" id="CHEBI:58349"/>
        <dbReference type="EC" id="1.1.1.25"/>
    </reaction>
</comment>
<feature type="binding site" evidence="8">
    <location>
        <begin position="14"/>
        <end position="16"/>
    </location>
    <ligand>
        <name>shikimate</name>
        <dbReference type="ChEBI" id="CHEBI:36208"/>
    </ligand>
</feature>
<organism evidence="12">
    <name type="scientific">Turicibacter sanguinis</name>
    <dbReference type="NCBI Taxonomy" id="154288"/>
    <lineage>
        <taxon>Bacteria</taxon>
        <taxon>Bacillati</taxon>
        <taxon>Bacillota</taxon>
        <taxon>Erysipelotrichia</taxon>
        <taxon>Erysipelotrichales</taxon>
        <taxon>Turicibacteraceae</taxon>
        <taxon>Turicibacter</taxon>
    </lineage>
</organism>
<comment type="subunit">
    <text evidence="8">Homodimer.</text>
</comment>
<feature type="binding site" evidence="8">
    <location>
        <position position="97"/>
    </location>
    <ligand>
        <name>shikimate</name>
        <dbReference type="ChEBI" id="CHEBI:36208"/>
    </ligand>
</feature>
<dbReference type="UniPathway" id="UPA00053">
    <property type="reaction ID" value="UER00087"/>
</dbReference>
<reference evidence="12" key="1">
    <citation type="journal article" date="2019" name="Nat. Med.">
        <title>A library of human gut bacterial isolates paired with longitudinal multiomics data enables mechanistic microbiome research.</title>
        <authorList>
            <person name="Poyet M."/>
            <person name="Groussin M."/>
            <person name="Gibbons S.M."/>
            <person name="Avila-Pacheco J."/>
            <person name="Jiang X."/>
            <person name="Kearney S.M."/>
            <person name="Perrotta A.R."/>
            <person name="Berdy B."/>
            <person name="Zhao S."/>
            <person name="Lieberman T.D."/>
            <person name="Swanson P.K."/>
            <person name="Smith M."/>
            <person name="Roesemann S."/>
            <person name="Alexander J.E."/>
            <person name="Rich S.A."/>
            <person name="Livny J."/>
            <person name="Vlamakis H."/>
            <person name="Clish C."/>
            <person name="Bullock K."/>
            <person name="Deik A."/>
            <person name="Scott J."/>
            <person name="Pierce K.A."/>
            <person name="Xavier R.J."/>
            <person name="Alm E.J."/>
        </authorList>
    </citation>
    <scope>NUCLEOTIDE SEQUENCE</scope>
    <source>
        <strain evidence="12">BIOML-A179</strain>
    </source>
</reference>
<dbReference type="AlphaFoldDB" id="A0A6G2CHX8"/>
<dbReference type="Pfam" id="PF18317">
    <property type="entry name" value="SDH_C"/>
    <property type="match status" value="1"/>
</dbReference>
<dbReference type="CDD" id="cd01065">
    <property type="entry name" value="NAD_bind_Shikimate_DH"/>
    <property type="match status" value="1"/>
</dbReference>
<proteinExistence type="inferred from homology"/>
<dbReference type="InterPro" id="IPR046346">
    <property type="entry name" value="Aminoacid_DH-like_N_sf"/>
</dbReference>
<dbReference type="Gene3D" id="3.40.50.10860">
    <property type="entry name" value="Leucine Dehydrogenase, chain A, domain 1"/>
    <property type="match status" value="1"/>
</dbReference>
<keyword evidence="6 8" id="KW-0057">Aromatic amino acid biosynthesis</keyword>
<evidence type="ECO:0000313" key="12">
    <source>
        <dbReference type="EMBL" id="MTL94866.1"/>
    </source>
</evidence>
<feature type="domain" description="Quinate/shikimate 5-dehydrogenase/glutamyl-tRNA reductase" evidence="9">
    <location>
        <begin position="113"/>
        <end position="174"/>
    </location>
</feature>
<feature type="binding site" evidence="8">
    <location>
        <position position="57"/>
    </location>
    <ligand>
        <name>shikimate</name>
        <dbReference type="ChEBI" id="CHEBI:36208"/>
    </ligand>
</feature>
<protein>
    <recommendedName>
        <fullName evidence="2 8">Shikimate dehydrogenase (NADP(+))</fullName>
        <shortName evidence="8">SDH</shortName>
        <ecNumber evidence="2 8">1.1.1.25</ecNumber>
    </recommendedName>
</protein>
<keyword evidence="5 8" id="KW-0560">Oxidoreductase</keyword>
<sequence>MKRFAVIGNPIVHSLSPCMHRANFLALGIEASYELKQVLNLEKEMKGLKQLDGFNVTLPYKQMIIPFLDDVDPIAKAIGAVNTVKNVNGKLMGYNTDVDGFFESFQGLNVKLNASILILGAGGAARAVYFALIKNGYQNITIANRTLDKAKDICDNSISLVQAGEQLESYQCIINTTSVGLIEGECPIDLKNLNSNHVVMDLIYKPKLTTLLKRAKELNCRYEFGLDMLLIQGAKAFEIWFNQEANRTMMKQQLEVELYVNR</sequence>
<keyword evidence="3 8" id="KW-0028">Amino-acid biosynthesis</keyword>
<dbReference type="GO" id="GO:0004764">
    <property type="term" value="F:shikimate 3-dehydrogenase (NADP+) activity"/>
    <property type="evidence" value="ECO:0007669"/>
    <property type="project" value="UniProtKB-UniRule"/>
</dbReference>
<comment type="similarity">
    <text evidence="8">Belongs to the shikimate dehydrogenase family.</text>
</comment>
<name>A0A6G2CHX8_9FIRM</name>
<keyword evidence="4 8" id="KW-0521">NADP</keyword>
<dbReference type="InterPro" id="IPR022893">
    <property type="entry name" value="Shikimate_DH_fam"/>
</dbReference>
<dbReference type="PANTHER" id="PTHR21089:SF1">
    <property type="entry name" value="BIFUNCTIONAL 3-DEHYDROQUINATE DEHYDRATASE_SHIKIMATE DEHYDROGENASE, CHLOROPLASTIC"/>
    <property type="match status" value="1"/>
</dbReference>
<comment type="caution">
    <text evidence="12">The sequence shown here is derived from an EMBL/GenBank/DDBJ whole genome shotgun (WGS) entry which is preliminary data.</text>
</comment>
<dbReference type="EMBL" id="WMQV01000025">
    <property type="protein sequence ID" value="MTL94866.1"/>
    <property type="molecule type" value="Genomic_DNA"/>
</dbReference>
<feature type="binding site" evidence="8">
    <location>
        <position position="232"/>
    </location>
    <ligand>
        <name>shikimate</name>
        <dbReference type="ChEBI" id="CHEBI:36208"/>
    </ligand>
</feature>
<dbReference type="GO" id="GO:0019632">
    <property type="term" value="P:shikimate metabolic process"/>
    <property type="evidence" value="ECO:0007669"/>
    <property type="project" value="InterPro"/>
</dbReference>
<dbReference type="InterPro" id="IPR011342">
    <property type="entry name" value="Shikimate_DH"/>
</dbReference>
<feature type="active site" description="Proton acceptor" evidence="8">
    <location>
        <position position="61"/>
    </location>
</feature>
<dbReference type="HAMAP" id="MF_00222">
    <property type="entry name" value="Shikimate_DH_AroE"/>
    <property type="match status" value="1"/>
</dbReference>
<dbReference type="InterPro" id="IPR013708">
    <property type="entry name" value="Shikimate_DH-bd_N"/>
</dbReference>
<dbReference type="GO" id="GO:0050661">
    <property type="term" value="F:NADP binding"/>
    <property type="evidence" value="ECO:0007669"/>
    <property type="project" value="InterPro"/>
</dbReference>
<dbReference type="PANTHER" id="PTHR21089">
    <property type="entry name" value="SHIKIMATE DEHYDROGENASE"/>
    <property type="match status" value="1"/>
</dbReference>